<evidence type="ECO:0000313" key="5">
    <source>
        <dbReference type="Proteomes" id="UP000700334"/>
    </source>
</evidence>
<feature type="compositionally biased region" description="Polar residues" evidence="3">
    <location>
        <begin position="655"/>
        <end position="664"/>
    </location>
</feature>
<feature type="compositionally biased region" description="Polar residues" evidence="3">
    <location>
        <begin position="316"/>
        <end position="330"/>
    </location>
</feature>
<dbReference type="GO" id="GO:0005576">
    <property type="term" value="C:extracellular region"/>
    <property type="evidence" value="ECO:0007669"/>
    <property type="project" value="UniProtKB-SubCell"/>
</dbReference>
<dbReference type="InterPro" id="IPR036383">
    <property type="entry name" value="TSP1_rpt_sf"/>
</dbReference>
<evidence type="ECO:0000256" key="2">
    <source>
        <dbReference type="ARBA" id="ARBA00022525"/>
    </source>
</evidence>
<evidence type="ECO:0000313" key="4">
    <source>
        <dbReference type="EMBL" id="KAG8506194.1"/>
    </source>
</evidence>
<dbReference type="InterPro" id="IPR050439">
    <property type="entry name" value="ADAMTS_ADAMTS-like"/>
</dbReference>
<dbReference type="Proteomes" id="UP000700334">
    <property type="component" value="Unassembled WGS sequence"/>
</dbReference>
<protein>
    <submittedName>
        <fullName evidence="4">Thrombospondin type-1 domain-containing protein 4</fullName>
    </submittedName>
</protein>
<dbReference type="EMBL" id="JAGFMF010012177">
    <property type="protein sequence ID" value="KAG8506194.1"/>
    <property type="molecule type" value="Genomic_DNA"/>
</dbReference>
<feature type="region of interest" description="Disordered" evidence="3">
    <location>
        <begin position="231"/>
        <end position="264"/>
    </location>
</feature>
<feature type="region of interest" description="Disordered" evidence="3">
    <location>
        <begin position="305"/>
        <end position="330"/>
    </location>
</feature>
<sequence>MTAVESAPEDSGGGTPGVWGSWGPWSACSRSCSGGVMEQTRPCLPGSYRARGGRRPGIPARTFAGHVVSAVRTSVPLHRSRDEARAPAGFNASRQGPLLRGSRHPPARGREPTVERSDPVEQAEFSEPGTLSQLEDAESLPSGLPGILWFLVNALVVFSCGSLPSPCALCCRYLKKRQFLQTAWKVIEELDLKPGVRNPAVFLSPVSRTRGPIGPGKYGYGKAPYILPLQTDSAHSPQRLRRQRPSALHSRSQGASGLSHDYSAPAHQAPRYGPLYRSDSGPGSALQVSEASIYQLPLTHDQGFPAGSSLFHGPETGSSHGLGTPRAAQSFSQPARTTAISCIGTYRQYKLCNTDVSTVLLVLGLGSRHACLSAVGKINDASVPLLMEADALKEIISEGITGYKAPVFACPESSRSIREVQCASYNNKPFMGRFYEWEPFAEAFFQKLAESTDEHEQYLYWEPEEHLLETKTFVQKEFSEMYGDYWESRRFSPIIIDTPSLEFTFSAIYLGELPHDWVLEVPREDILLVFQEGGTEAQWPVFTGGNLSRSQGGVTVSCPAGHLWPPLPTRLFSGQFILTSFWGFVYSHQAQYPTSLSAGHNRKLGFQHQSGTYDLGLGNAFPGQLWSWGVREFCSQDFTSSECYKDTKDRGQGGSQDSPKGTERGCSTQHLLCTFPCGFRADECIHVCVPSSQWERKTRELLRLCP</sequence>
<comment type="caution">
    <text evidence="4">The sequence shown here is derived from an EMBL/GenBank/DDBJ whole genome shotgun (WGS) entry which is preliminary data.</text>
</comment>
<feature type="region of interest" description="Disordered" evidence="3">
    <location>
        <begin position="643"/>
        <end position="664"/>
    </location>
</feature>
<accession>A0A8J6A6N7</accession>
<dbReference type="PROSITE" id="PS50092">
    <property type="entry name" value="TSP1"/>
    <property type="match status" value="1"/>
</dbReference>
<reference evidence="4" key="1">
    <citation type="journal article" date="2021" name="Evol. Appl.">
        <title>The genome of the Pyrenean desman and the effects of bottlenecks and inbreeding on the genomic landscape of an endangered species.</title>
        <authorList>
            <person name="Escoda L."/>
            <person name="Castresana J."/>
        </authorList>
    </citation>
    <scope>NUCLEOTIDE SEQUENCE</scope>
    <source>
        <strain evidence="4">IBE-C5619</strain>
    </source>
</reference>
<dbReference type="PANTHER" id="PTHR13723:SF16">
    <property type="entry name" value="THROMBOSPONDIN TYPE-1 DOMAIN-CONTAINING PROTEIN 4"/>
    <property type="match status" value="1"/>
</dbReference>
<feature type="region of interest" description="Disordered" evidence="3">
    <location>
        <begin position="1"/>
        <end position="20"/>
    </location>
</feature>
<dbReference type="InterPro" id="IPR000884">
    <property type="entry name" value="TSP1_rpt"/>
</dbReference>
<dbReference type="GO" id="GO:0006508">
    <property type="term" value="P:proteolysis"/>
    <property type="evidence" value="ECO:0007669"/>
    <property type="project" value="TreeGrafter"/>
</dbReference>
<dbReference type="GO" id="GO:0030198">
    <property type="term" value="P:extracellular matrix organization"/>
    <property type="evidence" value="ECO:0007669"/>
    <property type="project" value="TreeGrafter"/>
</dbReference>
<dbReference type="PANTHER" id="PTHR13723">
    <property type="entry name" value="ADAMTS A DISINTEGRIN AND METALLOPROTEASE WITH THROMBOSPONDIN MOTIFS PROTEASE"/>
    <property type="match status" value="1"/>
</dbReference>
<comment type="subcellular location">
    <subcellularLocation>
        <location evidence="1">Secreted</location>
    </subcellularLocation>
</comment>
<keyword evidence="2" id="KW-0964">Secreted</keyword>
<keyword evidence="5" id="KW-1185">Reference proteome</keyword>
<dbReference type="OrthoDB" id="10062690at2759"/>
<dbReference type="GO" id="GO:0004222">
    <property type="term" value="F:metalloendopeptidase activity"/>
    <property type="evidence" value="ECO:0007669"/>
    <property type="project" value="TreeGrafter"/>
</dbReference>
<name>A0A8J6A6N7_GALPY</name>
<evidence type="ECO:0000256" key="3">
    <source>
        <dbReference type="SAM" id="MobiDB-lite"/>
    </source>
</evidence>
<gene>
    <name evidence="4" type="ORF">J0S82_004224</name>
</gene>
<dbReference type="AlphaFoldDB" id="A0A8J6A6N7"/>
<proteinExistence type="predicted"/>
<dbReference type="SUPFAM" id="SSF82895">
    <property type="entry name" value="TSP-1 type 1 repeat"/>
    <property type="match status" value="1"/>
</dbReference>
<dbReference type="GO" id="GO:0031012">
    <property type="term" value="C:extracellular matrix"/>
    <property type="evidence" value="ECO:0007669"/>
    <property type="project" value="TreeGrafter"/>
</dbReference>
<feature type="compositionally biased region" description="Basic and acidic residues" evidence="3">
    <location>
        <begin position="108"/>
        <end position="119"/>
    </location>
</feature>
<evidence type="ECO:0000256" key="1">
    <source>
        <dbReference type="ARBA" id="ARBA00004613"/>
    </source>
</evidence>
<dbReference type="Gene3D" id="2.20.100.10">
    <property type="entry name" value="Thrombospondin type-1 (TSP1) repeat"/>
    <property type="match status" value="1"/>
</dbReference>
<organism evidence="4 5">
    <name type="scientific">Galemys pyrenaicus</name>
    <name type="common">Iberian desman</name>
    <name type="synonym">Pyrenean desman</name>
    <dbReference type="NCBI Taxonomy" id="202257"/>
    <lineage>
        <taxon>Eukaryota</taxon>
        <taxon>Metazoa</taxon>
        <taxon>Chordata</taxon>
        <taxon>Craniata</taxon>
        <taxon>Vertebrata</taxon>
        <taxon>Euteleostomi</taxon>
        <taxon>Mammalia</taxon>
        <taxon>Eutheria</taxon>
        <taxon>Laurasiatheria</taxon>
        <taxon>Eulipotyphla</taxon>
        <taxon>Talpidae</taxon>
        <taxon>Galemys</taxon>
    </lineage>
</organism>
<feature type="region of interest" description="Disordered" evidence="3">
    <location>
        <begin position="78"/>
        <end position="132"/>
    </location>
</feature>